<comment type="similarity">
    <text evidence="1">Belongs to the eukaryotic ribosomal protein eL21 family.</text>
</comment>
<protein>
    <submittedName>
        <fullName evidence="4">Ribosomal protein L21e</fullName>
    </submittedName>
</protein>
<dbReference type="InterPro" id="IPR001147">
    <property type="entry name" value="Ribosomal_eL21"/>
</dbReference>
<proteinExistence type="inferred from homology"/>
<dbReference type="PROSITE" id="PS01171">
    <property type="entry name" value="RIBOSOMAL_L21E"/>
    <property type="match status" value="1"/>
</dbReference>
<dbReference type="Gene3D" id="6.10.250.3260">
    <property type="match status" value="1"/>
</dbReference>
<dbReference type="FunFam" id="2.30.30.70:FF:000001">
    <property type="entry name" value="60S ribosomal protein L21"/>
    <property type="match status" value="1"/>
</dbReference>
<dbReference type="FunFam" id="6.10.250.3260:FF:000001">
    <property type="entry name" value="60S ribosomal protein L21"/>
    <property type="match status" value="1"/>
</dbReference>
<evidence type="ECO:0000256" key="1">
    <source>
        <dbReference type="ARBA" id="ARBA00008427"/>
    </source>
</evidence>
<dbReference type="EMBL" id="CP019480">
    <property type="protein sequence ID" value="UQC89199.1"/>
    <property type="molecule type" value="Genomic_DNA"/>
</dbReference>
<name>A0A9Q8WMV7_9PEZI</name>
<dbReference type="GO" id="GO:0003735">
    <property type="term" value="F:structural constituent of ribosome"/>
    <property type="evidence" value="ECO:0007669"/>
    <property type="project" value="InterPro"/>
</dbReference>
<organism evidence="4 5">
    <name type="scientific">Colletotrichum lupini</name>
    <dbReference type="NCBI Taxonomy" id="145971"/>
    <lineage>
        <taxon>Eukaryota</taxon>
        <taxon>Fungi</taxon>
        <taxon>Dikarya</taxon>
        <taxon>Ascomycota</taxon>
        <taxon>Pezizomycotina</taxon>
        <taxon>Sordariomycetes</taxon>
        <taxon>Hypocreomycetidae</taxon>
        <taxon>Glomerellales</taxon>
        <taxon>Glomerellaceae</taxon>
        <taxon>Colletotrichum</taxon>
        <taxon>Colletotrichum acutatum species complex</taxon>
    </lineage>
</organism>
<dbReference type="SUPFAM" id="SSF50104">
    <property type="entry name" value="Translation proteins SH3-like domain"/>
    <property type="match status" value="1"/>
</dbReference>
<dbReference type="Gene3D" id="2.30.30.70">
    <property type="entry name" value="Ribosomal protein L21"/>
    <property type="match status" value="1"/>
</dbReference>
<dbReference type="InterPro" id="IPR018259">
    <property type="entry name" value="Ribosomal_eL21_CS"/>
</dbReference>
<accession>A0A9Q8WMV7</accession>
<dbReference type="GO" id="GO:0005840">
    <property type="term" value="C:ribosome"/>
    <property type="evidence" value="ECO:0007669"/>
    <property type="project" value="UniProtKB-KW"/>
</dbReference>
<dbReference type="PANTHER" id="PTHR20981">
    <property type="entry name" value="60S RIBOSOMAL PROTEIN L21"/>
    <property type="match status" value="1"/>
</dbReference>
<dbReference type="KEGG" id="clup:CLUP02_14727"/>
<dbReference type="Pfam" id="PF01157">
    <property type="entry name" value="Ribosomal_L21e"/>
    <property type="match status" value="1"/>
</dbReference>
<dbReference type="RefSeq" id="XP_049150800.1">
    <property type="nucleotide sequence ID" value="XM_049293654.1"/>
</dbReference>
<keyword evidence="5" id="KW-1185">Reference proteome</keyword>
<reference evidence="4" key="1">
    <citation type="journal article" date="2021" name="Mol. Plant Microbe Interact.">
        <title>Complete Genome Sequence of the Plant-Pathogenic Fungus Colletotrichum lupini.</title>
        <authorList>
            <person name="Baroncelli R."/>
            <person name="Pensec F."/>
            <person name="Da Lio D."/>
            <person name="Boufleur T."/>
            <person name="Vicente I."/>
            <person name="Sarrocco S."/>
            <person name="Picot A."/>
            <person name="Baraldi E."/>
            <person name="Sukno S."/>
            <person name="Thon M."/>
            <person name="Le Floch G."/>
        </authorList>
    </citation>
    <scope>NUCLEOTIDE SEQUENCE</scope>
    <source>
        <strain evidence="4">IMI 504893</strain>
    </source>
</reference>
<evidence type="ECO:0000256" key="3">
    <source>
        <dbReference type="ARBA" id="ARBA00023274"/>
    </source>
</evidence>
<keyword evidence="2 4" id="KW-0689">Ribosomal protein</keyword>
<dbReference type="Proteomes" id="UP000830671">
    <property type="component" value="Chromosome 8"/>
</dbReference>
<gene>
    <name evidence="4" type="ORF">CLUP02_14727</name>
</gene>
<evidence type="ECO:0000313" key="4">
    <source>
        <dbReference type="EMBL" id="UQC89199.1"/>
    </source>
</evidence>
<dbReference type="GeneID" id="73348664"/>
<evidence type="ECO:0000256" key="2">
    <source>
        <dbReference type="ARBA" id="ARBA00022980"/>
    </source>
</evidence>
<dbReference type="GO" id="GO:0006412">
    <property type="term" value="P:translation"/>
    <property type="evidence" value="ECO:0007669"/>
    <property type="project" value="InterPro"/>
</dbReference>
<dbReference type="AlphaFoldDB" id="A0A9Q8WMV7"/>
<dbReference type="InterPro" id="IPR008991">
    <property type="entry name" value="Translation_prot_SH3-like_sf"/>
</dbReference>
<sequence length="201" mass="22898">MAHTHVADFLPCPLCLELRDLFQDPTTPSPNSALYDNHSGKMGHPAGLRAGTRYAFSRNFREKGMIKLSTYLRQYRVGDIVDIKTNGAVQKGMPHKVYHGKTGVIYNVTKSAVGIIIYKKVKHRYIEKRINIRVEHISPSRSRDDFIRRVKENAALKKKAQAEGKALTLKRLPLMPREARTVDFKENKPQTVTPLPYETTI</sequence>
<keyword evidence="3" id="KW-0687">Ribonucleoprotein</keyword>
<dbReference type="GO" id="GO:1990904">
    <property type="term" value="C:ribonucleoprotein complex"/>
    <property type="evidence" value="ECO:0007669"/>
    <property type="project" value="UniProtKB-KW"/>
</dbReference>
<evidence type="ECO:0000313" key="5">
    <source>
        <dbReference type="Proteomes" id="UP000830671"/>
    </source>
</evidence>
<dbReference type="InterPro" id="IPR036948">
    <property type="entry name" value="Ribosomal_eL21_sf"/>
</dbReference>